<dbReference type="EMBL" id="CP012404">
    <property type="protein sequence ID" value="ALG73975.1"/>
    <property type="molecule type" value="Genomic_DNA"/>
</dbReference>
<keyword evidence="3" id="KW-1185">Reference proteome</keyword>
<evidence type="ECO:0000313" key="2">
    <source>
        <dbReference type="EMBL" id="ALG73975.1"/>
    </source>
</evidence>
<proteinExistence type="predicted"/>
<dbReference type="InterPro" id="IPR016181">
    <property type="entry name" value="Acyl_CoA_acyltransferase"/>
</dbReference>
<dbReference type="GO" id="GO:0016747">
    <property type="term" value="F:acyltransferase activity, transferring groups other than amino-acyl groups"/>
    <property type="evidence" value="ECO:0007669"/>
    <property type="project" value="InterPro"/>
</dbReference>
<dbReference type="KEGG" id="ati:AL072_23365"/>
<sequence>MDGIDRVGLAIAPSAVARLDIAVLAGNAAAFAPLGFPRLAPVLARLSPPWLAVGARVGGVPAGLALGQIHDGEATLLSLTVARSLRRRGIGRLLAAGWEEAAVAAGAVRLRAGFSEHLPGRAALAATLSAVGWTPPRLAQVWAIGETAPMVEAVGRWPSVAGRLRDPDGFAFEAWRTPDAADRAAIAALAAEPEHLPHMHPDIRADHVVPACSVAVRRHGALVGWVLGERAERVPLDGCRDRPAIHYRSAYLARRLWHTGMLVGAYWHAYARQAEAFGPASIAMFATVFPRMMALVRRRFAPISLRVDETFEMTRSPFSTMGAFPR</sequence>
<reference evidence="2 3" key="2">
    <citation type="journal article" date="2016" name="Genome Announc.">
        <title>Complete Genome Sequence of a Strain of Azospirillum thiophilum Isolated from a Sulfide Spring.</title>
        <authorList>
            <person name="Fomenkov A."/>
            <person name="Vincze T."/>
            <person name="Grabovich M."/>
            <person name="Anton B.P."/>
            <person name="Dubinina G."/>
            <person name="Orlova M."/>
            <person name="Belousova E."/>
            <person name="Roberts R.J."/>
        </authorList>
    </citation>
    <scope>NUCLEOTIDE SEQUENCE [LARGE SCALE GENOMIC DNA]</scope>
    <source>
        <strain evidence="2 3">BV-S</strain>
    </source>
</reference>
<name>A0AAC8ZVV7_9PROT</name>
<gene>
    <name evidence="2" type="ORF">AL072_23365</name>
</gene>
<dbReference type="SUPFAM" id="SSF55729">
    <property type="entry name" value="Acyl-CoA N-acyltransferases (Nat)"/>
    <property type="match status" value="1"/>
</dbReference>
<accession>A0AAC8ZVV7</accession>
<evidence type="ECO:0000313" key="3">
    <source>
        <dbReference type="Proteomes" id="UP000069935"/>
    </source>
</evidence>
<dbReference type="AlphaFoldDB" id="A0AAC8ZVV7"/>
<dbReference type="InterPro" id="IPR000182">
    <property type="entry name" value="GNAT_dom"/>
</dbReference>
<reference evidence="3" key="1">
    <citation type="submission" date="2015-08" db="EMBL/GenBank/DDBJ databases">
        <title>Complete Genome Sequence of Azospirillum thiophilum BV-S.</title>
        <authorList>
            <person name="Fomenkov A."/>
            <person name="Vincze T."/>
            <person name="Grabovich M."/>
            <person name="Dubinina G."/>
            <person name="Orlova M."/>
            <person name="Belousova E."/>
            <person name="Roberts R.J."/>
        </authorList>
    </citation>
    <scope>NUCLEOTIDE SEQUENCE [LARGE SCALE GENOMIC DNA]</scope>
    <source>
        <strain evidence="3">BV-S</strain>
    </source>
</reference>
<organism evidence="2 3">
    <name type="scientific">Azospirillum thiophilum</name>
    <dbReference type="NCBI Taxonomy" id="528244"/>
    <lineage>
        <taxon>Bacteria</taxon>
        <taxon>Pseudomonadati</taxon>
        <taxon>Pseudomonadota</taxon>
        <taxon>Alphaproteobacteria</taxon>
        <taxon>Rhodospirillales</taxon>
        <taxon>Azospirillaceae</taxon>
        <taxon>Azospirillum</taxon>
    </lineage>
</organism>
<protein>
    <recommendedName>
        <fullName evidence="1">N-acetyltransferase domain-containing protein</fullName>
    </recommendedName>
</protein>
<dbReference type="Gene3D" id="3.40.630.30">
    <property type="match status" value="1"/>
</dbReference>
<dbReference type="Proteomes" id="UP000069935">
    <property type="component" value="Chromosome 4"/>
</dbReference>
<dbReference type="PROSITE" id="PS51186">
    <property type="entry name" value="GNAT"/>
    <property type="match status" value="1"/>
</dbReference>
<evidence type="ECO:0000259" key="1">
    <source>
        <dbReference type="PROSITE" id="PS51186"/>
    </source>
</evidence>
<dbReference type="RefSeq" id="WP_045583708.1">
    <property type="nucleotide sequence ID" value="NZ_CP012404.1"/>
</dbReference>
<feature type="domain" description="N-acetyltransferase" evidence="1">
    <location>
        <begin position="9"/>
        <end position="155"/>
    </location>
</feature>
<dbReference type="Pfam" id="PF00583">
    <property type="entry name" value="Acetyltransf_1"/>
    <property type="match status" value="1"/>
</dbReference>